<evidence type="ECO:0000313" key="3">
    <source>
        <dbReference type="Proteomes" id="UP000250928"/>
    </source>
</evidence>
<dbReference type="AlphaFoldDB" id="A0A6N4E9K5"/>
<comment type="caution">
    <text evidence="2">The sequence shown here is derived from an EMBL/GenBank/DDBJ whole genome shotgun (WGS) entry which is preliminary data.</text>
</comment>
<reference evidence="2 3" key="1">
    <citation type="submission" date="2018-01" db="EMBL/GenBank/DDBJ databases">
        <title>Novel co-symbiosis in the lucinid bivalve Phacoides pectinatus.</title>
        <authorList>
            <person name="Lim S.J."/>
            <person name="Davis B.G."/>
            <person name="Gill D.E."/>
            <person name="Engel A.S."/>
            <person name="Anderson L.C."/>
            <person name="Campbell B.J."/>
        </authorList>
    </citation>
    <scope>NUCLEOTIDE SEQUENCE [LARGE SCALE GENOMIC DNA]</scope>
    <source>
        <strain evidence="2">N3_P5</strain>
    </source>
</reference>
<dbReference type="NCBIfam" id="TIGR03696">
    <property type="entry name" value="Rhs_assc_core"/>
    <property type="match status" value="1"/>
</dbReference>
<sequence length="170" mass="18845">MSAALKLTQEDAKLSRKPPLGEKRPKLRLVWENPDLSHGAQKEKPEVKPEPSYGRVLYNYFRTYDPATGRYLESDPIGLDGGLNTYSYAYENPLYWIDEDGLRALGGTRGISIPVPGFTPGPTPGNGEGTATGRSGAPPRDTPRDVGRDLARMFHKPLGDHKYRTTRLGY</sequence>
<organism evidence="2 3">
    <name type="scientific">Candidatus Sedimenticola endophacoides</name>
    <dbReference type="NCBI Taxonomy" id="2548426"/>
    <lineage>
        <taxon>Bacteria</taxon>
        <taxon>Pseudomonadati</taxon>
        <taxon>Pseudomonadota</taxon>
        <taxon>Gammaproteobacteria</taxon>
        <taxon>Chromatiales</taxon>
        <taxon>Sedimenticolaceae</taxon>
        <taxon>Sedimenticola</taxon>
    </lineage>
</organism>
<feature type="region of interest" description="Disordered" evidence="1">
    <location>
        <begin position="117"/>
        <end position="148"/>
    </location>
</feature>
<evidence type="ECO:0000256" key="1">
    <source>
        <dbReference type="SAM" id="MobiDB-lite"/>
    </source>
</evidence>
<feature type="region of interest" description="Disordered" evidence="1">
    <location>
        <begin position="1"/>
        <end position="25"/>
    </location>
</feature>
<feature type="compositionally biased region" description="Basic and acidic residues" evidence="1">
    <location>
        <begin position="8"/>
        <end position="24"/>
    </location>
</feature>
<accession>A0A6N4E9K5</accession>
<proteinExistence type="predicted"/>
<name>A0A6N4E9K5_9GAMM</name>
<dbReference type="InterPro" id="IPR050708">
    <property type="entry name" value="T6SS_VgrG/RHS"/>
</dbReference>
<evidence type="ECO:0008006" key="4">
    <source>
        <dbReference type="Google" id="ProtNLM"/>
    </source>
</evidence>
<dbReference type="Gene3D" id="2.180.10.10">
    <property type="entry name" value="RHS repeat-associated core"/>
    <property type="match status" value="1"/>
</dbReference>
<dbReference type="EMBL" id="PQCO01000042">
    <property type="protein sequence ID" value="PUE05718.1"/>
    <property type="molecule type" value="Genomic_DNA"/>
</dbReference>
<protein>
    <recommendedName>
        <fullName evidence="4">RHS repeat-associated core domain-containing protein</fullName>
    </recommendedName>
</protein>
<dbReference type="PANTHER" id="PTHR32305">
    <property type="match status" value="1"/>
</dbReference>
<dbReference type="Proteomes" id="UP000250928">
    <property type="component" value="Unassembled WGS sequence"/>
</dbReference>
<dbReference type="PANTHER" id="PTHR32305:SF15">
    <property type="entry name" value="PROTEIN RHSA-RELATED"/>
    <property type="match status" value="1"/>
</dbReference>
<evidence type="ECO:0000313" key="2">
    <source>
        <dbReference type="EMBL" id="PUE05718.1"/>
    </source>
</evidence>
<dbReference type="PRINTS" id="PR00394">
    <property type="entry name" value="RHSPROTEIN"/>
</dbReference>
<gene>
    <name evidence="2" type="ORF">C3L24_00510</name>
</gene>
<dbReference type="InterPro" id="IPR022385">
    <property type="entry name" value="Rhs_assc_core"/>
</dbReference>